<evidence type="ECO:0000256" key="2">
    <source>
        <dbReference type="ARBA" id="ARBA00004174"/>
    </source>
</evidence>
<keyword evidence="12" id="KW-0472">Membrane</keyword>
<evidence type="ECO:0000256" key="6">
    <source>
        <dbReference type="ARBA" id="ARBA00022723"/>
    </source>
</evidence>
<comment type="caution">
    <text evidence="15">The sequence shown here is derived from an EMBL/GenBank/DDBJ whole genome shotgun (WGS) entry which is preliminary data.</text>
</comment>
<evidence type="ECO:0000256" key="7">
    <source>
        <dbReference type="ARBA" id="ARBA00022824"/>
    </source>
</evidence>
<dbReference type="InterPro" id="IPR008069">
    <property type="entry name" value="Cyt_P450_E_grp-I_CYP2D-like"/>
</dbReference>
<keyword evidence="10 13" id="KW-0408">Iron</keyword>
<evidence type="ECO:0000256" key="8">
    <source>
        <dbReference type="ARBA" id="ARBA00022848"/>
    </source>
</evidence>
<evidence type="ECO:0000256" key="5">
    <source>
        <dbReference type="ARBA" id="ARBA00022617"/>
    </source>
</evidence>
<evidence type="ECO:0000256" key="9">
    <source>
        <dbReference type="ARBA" id="ARBA00023002"/>
    </source>
</evidence>
<keyword evidence="6 13" id="KW-0479">Metal-binding</keyword>
<sequence>MTLLSFCGQKSLQLTAGWVLVNPHSIQYKKGLAGQQKREGKSKLNVNRVLFFEELSRRFGNIYSLQFFRKKIVVFNGFEVMKEALINRSEDIADRPRFPISEKLGHEDRAKGLILVGYGNSWKEQRRFTLTTLRNFGMGKRSVEERVTEEAQYLCAAFSSHKGGKNIPRQHSAKGETNTSFNETNLFLTTNDLFGAGTETTSTTLRWALLYMLLYQDIQSKVHEEIDRVIGRDRKPTMEDLQEMPYTNAVIHEIQRCGDISPLALPHMTYRDMEIQGYFLPKGTTIFLNLSSVLKDELVWEKPYQFYPKHFLDDDGKFVKREAFMPFSAGRRVCLGEKLARMELFLFFITLMQQFTFEIPSKQPRPRDDPIYAFTLSPHPYEILAVPRV</sequence>
<evidence type="ECO:0000313" key="15">
    <source>
        <dbReference type="EMBL" id="DBA18282.1"/>
    </source>
</evidence>
<dbReference type="GO" id="GO:0006805">
    <property type="term" value="P:xenobiotic metabolic process"/>
    <property type="evidence" value="ECO:0007669"/>
    <property type="project" value="TreeGrafter"/>
</dbReference>
<keyword evidence="5 13" id="KW-0349">Heme</keyword>
<dbReference type="PRINTS" id="PR00463">
    <property type="entry name" value="EP450I"/>
</dbReference>
<dbReference type="Pfam" id="PF00067">
    <property type="entry name" value="p450"/>
    <property type="match status" value="2"/>
</dbReference>
<dbReference type="SUPFAM" id="SSF48264">
    <property type="entry name" value="Cytochrome P450"/>
    <property type="match status" value="1"/>
</dbReference>
<dbReference type="Proteomes" id="UP001181693">
    <property type="component" value="Unassembled WGS sequence"/>
</dbReference>
<dbReference type="GO" id="GO:0005789">
    <property type="term" value="C:endoplasmic reticulum membrane"/>
    <property type="evidence" value="ECO:0007669"/>
    <property type="project" value="UniProtKB-SubCell"/>
</dbReference>
<protein>
    <submittedName>
        <fullName evidence="15">Uncharacterized protein</fullName>
    </submittedName>
</protein>
<evidence type="ECO:0000256" key="4">
    <source>
        <dbReference type="ARBA" id="ARBA00010617"/>
    </source>
</evidence>
<dbReference type="PRINTS" id="PR00385">
    <property type="entry name" value="P450"/>
</dbReference>
<dbReference type="AlphaFoldDB" id="A0AAV2ZWB9"/>
<keyword evidence="7" id="KW-0256">Endoplasmic reticulum</keyword>
<dbReference type="EMBL" id="DYDO01000009">
    <property type="protein sequence ID" value="DBA18282.1"/>
    <property type="molecule type" value="Genomic_DNA"/>
</dbReference>
<evidence type="ECO:0000256" key="12">
    <source>
        <dbReference type="ARBA" id="ARBA00023136"/>
    </source>
</evidence>
<dbReference type="PANTHER" id="PTHR24300:SF1">
    <property type="entry name" value="CYTOCHROME P450 2D6-RELATED"/>
    <property type="match status" value="1"/>
</dbReference>
<keyword evidence="11 14" id="KW-0503">Monooxygenase</keyword>
<dbReference type="Gene3D" id="1.10.630.10">
    <property type="entry name" value="Cytochrome P450"/>
    <property type="match status" value="2"/>
</dbReference>
<organism evidence="15 16">
    <name type="scientific">Pyxicephalus adspersus</name>
    <name type="common">African bullfrog</name>
    <dbReference type="NCBI Taxonomy" id="30357"/>
    <lineage>
        <taxon>Eukaryota</taxon>
        <taxon>Metazoa</taxon>
        <taxon>Chordata</taxon>
        <taxon>Craniata</taxon>
        <taxon>Vertebrata</taxon>
        <taxon>Euteleostomi</taxon>
        <taxon>Amphibia</taxon>
        <taxon>Batrachia</taxon>
        <taxon>Anura</taxon>
        <taxon>Neobatrachia</taxon>
        <taxon>Ranoidea</taxon>
        <taxon>Pyxicephalidae</taxon>
        <taxon>Pyxicephalinae</taxon>
        <taxon>Pyxicephalus</taxon>
    </lineage>
</organism>
<keyword evidence="9 14" id="KW-0560">Oxidoreductase</keyword>
<evidence type="ECO:0000256" key="13">
    <source>
        <dbReference type="PIRSR" id="PIRSR602401-1"/>
    </source>
</evidence>
<reference evidence="15" key="1">
    <citation type="thesis" date="2020" institute="ProQuest LLC" country="789 East Eisenhower Parkway, Ann Arbor, MI, USA">
        <title>Comparative Genomics and Chromosome Evolution.</title>
        <authorList>
            <person name="Mudd A.B."/>
        </authorList>
    </citation>
    <scope>NUCLEOTIDE SEQUENCE</scope>
    <source>
        <strain evidence="15">1538</strain>
        <tissue evidence="15">Blood</tissue>
    </source>
</reference>
<name>A0AAV2ZWB9_PYXAD</name>
<evidence type="ECO:0000256" key="10">
    <source>
        <dbReference type="ARBA" id="ARBA00023004"/>
    </source>
</evidence>
<dbReference type="InterPro" id="IPR036396">
    <property type="entry name" value="Cyt_P450_sf"/>
</dbReference>
<dbReference type="PRINTS" id="PR01686">
    <property type="entry name" value="EP450ICYP2D"/>
</dbReference>
<keyword evidence="16" id="KW-1185">Reference proteome</keyword>
<evidence type="ECO:0000256" key="1">
    <source>
        <dbReference type="ARBA" id="ARBA00001971"/>
    </source>
</evidence>
<dbReference type="InterPro" id="IPR017972">
    <property type="entry name" value="Cyt_P450_CS"/>
</dbReference>
<dbReference type="GO" id="GO:0005506">
    <property type="term" value="F:iron ion binding"/>
    <property type="evidence" value="ECO:0007669"/>
    <property type="project" value="InterPro"/>
</dbReference>
<proteinExistence type="inferred from homology"/>
<dbReference type="GO" id="GO:0016712">
    <property type="term" value="F:oxidoreductase activity, acting on paired donors, with incorporation or reduction of molecular oxygen, reduced flavin or flavoprotein as one donor, and incorporation of one atom of oxygen"/>
    <property type="evidence" value="ECO:0007669"/>
    <property type="project" value="InterPro"/>
</dbReference>
<dbReference type="PROSITE" id="PS00086">
    <property type="entry name" value="CYTOCHROME_P450"/>
    <property type="match status" value="1"/>
</dbReference>
<accession>A0AAV2ZWB9</accession>
<gene>
    <name evidence="15" type="ORF">GDO54_016551</name>
</gene>
<comment type="similarity">
    <text evidence="4 14">Belongs to the cytochrome P450 family.</text>
</comment>
<evidence type="ECO:0000313" key="16">
    <source>
        <dbReference type="Proteomes" id="UP001181693"/>
    </source>
</evidence>
<keyword evidence="8" id="KW-0492">Microsome</keyword>
<feature type="binding site" description="axial binding residue" evidence="13">
    <location>
        <position position="334"/>
    </location>
    <ligand>
        <name>heme</name>
        <dbReference type="ChEBI" id="CHEBI:30413"/>
    </ligand>
    <ligandPart>
        <name>Fe</name>
        <dbReference type="ChEBI" id="CHEBI:18248"/>
    </ligandPart>
</feature>
<dbReference type="GO" id="GO:0020037">
    <property type="term" value="F:heme binding"/>
    <property type="evidence" value="ECO:0007669"/>
    <property type="project" value="InterPro"/>
</dbReference>
<evidence type="ECO:0000256" key="3">
    <source>
        <dbReference type="ARBA" id="ARBA00004406"/>
    </source>
</evidence>
<comment type="cofactor">
    <cofactor evidence="1 13">
        <name>heme</name>
        <dbReference type="ChEBI" id="CHEBI:30413"/>
    </cofactor>
</comment>
<dbReference type="FunFam" id="1.10.630.10:FF:000238">
    <property type="entry name" value="Cytochrome P450 2A6"/>
    <property type="match status" value="1"/>
</dbReference>
<dbReference type="InterPro" id="IPR002401">
    <property type="entry name" value="Cyt_P450_E_grp-I"/>
</dbReference>
<comment type="subcellular location">
    <subcellularLocation>
        <location evidence="3">Endoplasmic reticulum membrane</location>
        <topology evidence="3">Peripheral membrane protein</topology>
    </subcellularLocation>
    <subcellularLocation>
        <location evidence="2">Microsome membrane</location>
        <topology evidence="2">Peripheral membrane protein</topology>
    </subcellularLocation>
</comment>
<dbReference type="GO" id="GO:0019369">
    <property type="term" value="P:arachidonate metabolic process"/>
    <property type="evidence" value="ECO:0007669"/>
    <property type="project" value="TreeGrafter"/>
</dbReference>
<dbReference type="InterPro" id="IPR001128">
    <property type="entry name" value="Cyt_P450"/>
</dbReference>
<evidence type="ECO:0000256" key="11">
    <source>
        <dbReference type="ARBA" id="ARBA00023033"/>
    </source>
</evidence>
<dbReference type="PANTHER" id="PTHR24300">
    <property type="entry name" value="CYTOCHROME P450 508A4-RELATED"/>
    <property type="match status" value="1"/>
</dbReference>
<dbReference type="InterPro" id="IPR050182">
    <property type="entry name" value="Cytochrome_P450_fam2"/>
</dbReference>
<evidence type="ECO:0000256" key="14">
    <source>
        <dbReference type="RuleBase" id="RU000461"/>
    </source>
</evidence>